<keyword evidence="2" id="KW-0813">Transport</keyword>
<dbReference type="Proteomes" id="UP000042997">
    <property type="component" value="Unassembled WGS sequence"/>
</dbReference>
<dbReference type="PROSITE" id="PS51257">
    <property type="entry name" value="PROKAR_LIPOPROTEIN"/>
    <property type="match status" value="1"/>
</dbReference>
<comment type="subcellular location">
    <subcellularLocation>
        <location evidence="1">Periplasm</location>
    </subcellularLocation>
</comment>
<evidence type="ECO:0000313" key="10">
    <source>
        <dbReference type="EMBL" id="CDZ90849.1"/>
    </source>
</evidence>
<dbReference type="GO" id="GO:0005507">
    <property type="term" value="F:copper ion binding"/>
    <property type="evidence" value="ECO:0007669"/>
    <property type="project" value="InterPro"/>
</dbReference>
<dbReference type="PANTHER" id="PTHR36507">
    <property type="entry name" value="BLL1555 PROTEIN"/>
    <property type="match status" value="1"/>
</dbReference>
<keyword evidence="5" id="KW-0249">Electron transport</keyword>
<dbReference type="Pfam" id="PF00127">
    <property type="entry name" value="Copper-bind"/>
    <property type="match status" value="1"/>
</dbReference>
<evidence type="ECO:0000256" key="2">
    <source>
        <dbReference type="ARBA" id="ARBA00022448"/>
    </source>
</evidence>
<dbReference type="AlphaFoldDB" id="A0A098BQ58"/>
<evidence type="ECO:0000256" key="5">
    <source>
        <dbReference type="ARBA" id="ARBA00022982"/>
    </source>
</evidence>
<evidence type="ECO:0000256" key="3">
    <source>
        <dbReference type="ARBA" id="ARBA00022723"/>
    </source>
</evidence>
<feature type="signal peptide" evidence="8">
    <location>
        <begin position="1"/>
        <end position="24"/>
    </location>
</feature>
<dbReference type="SUPFAM" id="SSF49503">
    <property type="entry name" value="Cupredoxins"/>
    <property type="match status" value="1"/>
</dbReference>
<evidence type="ECO:0000256" key="6">
    <source>
        <dbReference type="ARBA" id="ARBA00023008"/>
    </source>
</evidence>
<feature type="domain" description="Blue (type 1) copper" evidence="9">
    <location>
        <begin position="36"/>
        <end position="117"/>
    </location>
</feature>
<evidence type="ECO:0000256" key="4">
    <source>
        <dbReference type="ARBA" id="ARBA00022764"/>
    </source>
</evidence>
<keyword evidence="8" id="KW-0732">Signal</keyword>
<feature type="binding site" evidence="7">
    <location>
        <position position="108"/>
    </location>
    <ligand>
        <name>Cu cation</name>
        <dbReference type="ChEBI" id="CHEBI:23378"/>
    </ligand>
</feature>
<feature type="binding site" evidence="7">
    <location>
        <position position="105"/>
    </location>
    <ligand>
        <name>Cu cation</name>
        <dbReference type="ChEBI" id="CHEBI:23378"/>
    </ligand>
</feature>
<organism evidence="10 11">
    <name type="scientific">Rhodococcus ruber</name>
    <dbReference type="NCBI Taxonomy" id="1830"/>
    <lineage>
        <taxon>Bacteria</taxon>
        <taxon>Bacillati</taxon>
        <taxon>Actinomycetota</taxon>
        <taxon>Actinomycetes</taxon>
        <taxon>Mycobacteriales</taxon>
        <taxon>Nocardiaceae</taxon>
        <taxon>Rhodococcus</taxon>
    </lineage>
</organism>
<dbReference type="PRINTS" id="PR00155">
    <property type="entry name" value="AMICYANIN"/>
</dbReference>
<gene>
    <name evidence="10" type="ORF">RHRU231_760008</name>
</gene>
<dbReference type="GO" id="GO:0009055">
    <property type="term" value="F:electron transfer activity"/>
    <property type="evidence" value="ECO:0007669"/>
    <property type="project" value="InterPro"/>
</dbReference>
<dbReference type="eggNOG" id="COG3794">
    <property type="taxonomic scope" value="Bacteria"/>
</dbReference>
<keyword evidence="4" id="KW-0574">Periplasm</keyword>
<evidence type="ECO:0000259" key="9">
    <source>
        <dbReference type="Pfam" id="PF00127"/>
    </source>
</evidence>
<dbReference type="PANTHER" id="PTHR36507:SF1">
    <property type="entry name" value="BLL1555 PROTEIN"/>
    <property type="match status" value="1"/>
</dbReference>
<feature type="binding site" evidence="7">
    <location>
        <position position="69"/>
    </location>
    <ligand>
        <name>Cu cation</name>
        <dbReference type="ChEBI" id="CHEBI:23378"/>
    </ligand>
</feature>
<evidence type="ECO:0000256" key="1">
    <source>
        <dbReference type="ARBA" id="ARBA00004418"/>
    </source>
</evidence>
<dbReference type="InterPro" id="IPR000923">
    <property type="entry name" value="BlueCu_1"/>
</dbReference>
<protein>
    <submittedName>
        <fullName evidence="10">Copper-binding protein</fullName>
    </submittedName>
</protein>
<evidence type="ECO:0000256" key="8">
    <source>
        <dbReference type="SAM" id="SignalP"/>
    </source>
</evidence>
<dbReference type="GO" id="GO:0042597">
    <property type="term" value="C:periplasmic space"/>
    <property type="evidence" value="ECO:0007669"/>
    <property type="project" value="UniProtKB-SubCell"/>
</dbReference>
<reference evidence="10 11" key="1">
    <citation type="journal article" date="2014" name="Genome Announc.">
        <title>Draft Genome Sequence of Propane- and Butane-Oxidizing Actinobacterium Rhodococcus ruber IEGM 231.</title>
        <authorList>
            <person name="Ivshina I.B."/>
            <person name="Kuyukina M.S."/>
            <person name="Krivoruchko A.V."/>
            <person name="Barbe V."/>
            <person name="Fischer C."/>
        </authorList>
    </citation>
    <scope>NUCLEOTIDE SEQUENCE [LARGE SCALE GENOMIC DNA]</scope>
</reference>
<proteinExistence type="predicted"/>
<comment type="cofactor">
    <cofactor evidence="7">
        <name>Cu cation</name>
        <dbReference type="ChEBI" id="CHEBI:23378"/>
    </cofactor>
    <text evidence="7">Binds 1 copper ion per subunit.</text>
</comment>
<accession>A0A098BQ58</accession>
<keyword evidence="3 7" id="KW-0479">Metal-binding</keyword>
<evidence type="ECO:0000256" key="7">
    <source>
        <dbReference type="PIRSR" id="PIRSR602386-1"/>
    </source>
</evidence>
<dbReference type="Gene3D" id="2.60.40.420">
    <property type="entry name" value="Cupredoxins - blue copper proteins"/>
    <property type="match status" value="1"/>
</dbReference>
<keyword evidence="6 7" id="KW-0186">Copper</keyword>
<name>A0A098BQ58_9NOCA</name>
<evidence type="ECO:0000313" key="11">
    <source>
        <dbReference type="Proteomes" id="UP000042997"/>
    </source>
</evidence>
<dbReference type="InterPro" id="IPR008972">
    <property type="entry name" value="Cupredoxin"/>
</dbReference>
<feature type="chain" id="PRO_5039272928" evidence="8">
    <location>
        <begin position="25"/>
        <end position="119"/>
    </location>
</feature>
<sequence length="119" mass="12795">MRGIVMRKFAVLLAGLLTAVSLSACGTAGGSAEPTVVVEVKNMAYNPESVTIEKGQTVEWRFDDGGLPHDVVGEGPLEGRLKSELLTEGTYSYTFDEAGTFTYHCTPHPMMVGTVIVRE</sequence>
<dbReference type="InterPro" id="IPR052721">
    <property type="entry name" value="ET_Amicyanin"/>
</dbReference>
<dbReference type="EMBL" id="CCSD01000090">
    <property type="protein sequence ID" value="CDZ90849.1"/>
    <property type="molecule type" value="Genomic_DNA"/>
</dbReference>
<dbReference type="InterPro" id="IPR002386">
    <property type="entry name" value="Amicyanin/Pseudoazurin"/>
</dbReference>